<evidence type="ECO:0000313" key="2">
    <source>
        <dbReference type="Proteomes" id="UP001253193"/>
    </source>
</evidence>
<sequence length="182" mass="21002">MATNELDELFSTDFLDSLDDDSMVEKETSLPAWVVDDIDHTTNRAYHAILELKAQAETAIDYFGEVETPKTPKFYQLKKSNVAKKVGVSAQSIFNTSSFSLHIRKFFDDVNVALLERHQAEQKKQFNRKKRTGLRIKRKEQIVESHQSLEKKYNDLKALKTEEVLNLSIERMPIDLRAKLGL</sequence>
<comment type="caution">
    <text evidence="1">The sequence shown here is derived from an EMBL/GenBank/DDBJ whole genome shotgun (WGS) entry which is preliminary data.</text>
</comment>
<dbReference type="Proteomes" id="UP001253193">
    <property type="component" value="Unassembled WGS sequence"/>
</dbReference>
<protein>
    <submittedName>
        <fullName evidence="1">Uncharacterized protein</fullName>
    </submittedName>
</protein>
<dbReference type="RefSeq" id="WP_080527676.1">
    <property type="nucleotide sequence ID" value="NZ_CANUHW010000005.1"/>
</dbReference>
<name>A0AAW8Q0G9_VIBPH</name>
<evidence type="ECO:0000313" key="1">
    <source>
        <dbReference type="EMBL" id="MDS1821776.1"/>
    </source>
</evidence>
<organism evidence="1 2">
    <name type="scientific">Vibrio parahaemolyticus</name>
    <dbReference type="NCBI Taxonomy" id="670"/>
    <lineage>
        <taxon>Bacteria</taxon>
        <taxon>Pseudomonadati</taxon>
        <taxon>Pseudomonadota</taxon>
        <taxon>Gammaproteobacteria</taxon>
        <taxon>Vibrionales</taxon>
        <taxon>Vibrionaceae</taxon>
        <taxon>Vibrio</taxon>
    </lineage>
</organism>
<accession>A0AAW8Q0G9</accession>
<proteinExistence type="predicted"/>
<dbReference type="AlphaFoldDB" id="A0AAW8Q0G9"/>
<gene>
    <name evidence="1" type="ORF">QX249_14050</name>
</gene>
<reference evidence="1" key="1">
    <citation type="submission" date="2023-06" db="EMBL/GenBank/DDBJ databases">
        <title>Genomic Diversity of Vibrio spp. and Metagenomic Analysis of Pathogens in Florida Gulf Coastal Waters Following Hurricane Ian.</title>
        <authorList>
            <person name="Brumfield K.D."/>
        </authorList>
    </citation>
    <scope>NUCLEOTIDE SEQUENCE</scope>
    <source>
        <strain evidence="1">WBS2B-138</strain>
    </source>
</reference>
<dbReference type="EMBL" id="JAUHGG010000004">
    <property type="protein sequence ID" value="MDS1821776.1"/>
    <property type="molecule type" value="Genomic_DNA"/>
</dbReference>